<organism evidence="1 2">
    <name type="scientific">Parabacteroides hominis</name>
    <dbReference type="NCBI Taxonomy" id="2763057"/>
    <lineage>
        <taxon>Bacteria</taxon>
        <taxon>Pseudomonadati</taxon>
        <taxon>Bacteroidota</taxon>
        <taxon>Bacteroidia</taxon>
        <taxon>Bacteroidales</taxon>
        <taxon>Tannerellaceae</taxon>
        <taxon>Parabacteroides</taxon>
    </lineage>
</organism>
<dbReference type="Proteomes" id="UP000651475">
    <property type="component" value="Unassembled WGS sequence"/>
</dbReference>
<evidence type="ECO:0000313" key="1">
    <source>
        <dbReference type="EMBL" id="MBC5632932.1"/>
    </source>
</evidence>
<sequence length="402" mass="46387">MKKIEFALWSILFLGCSNVSKKDNGKISIESQIDAISNDNTDGNIRIDVSKKYDEKKISIQNISNISYISLETNDDFLWRGNVKGITESYILGGDNKTGDILLFDRNGKSVKKINHKGNGAQEYTSFITIVPDEDNAEIFVNDNFKKKIFVYDFDGTYKRVLNYPSGGMFYRIYDFDDKYLIGYDKRNNEILNKFVIFSKQNGSVKKEITLSQKVKISERFRYKSKNGGMVVVATEIYPLMKSGNDFVLSDISCDTIYKMNKNMEYAPYIVRDPSICNMEKSAFLFYILETDQYLFANTVTKEFDMDKQEGYPSVSLMYDKKIKQIYEVHFYNSDYINMKELEIGPEAISFFSVLDNVCVVRLDPISLIDDYENGNLKGELKKIASTLKEDDNDVLMVIRFK</sequence>
<dbReference type="Gene3D" id="2.120.10.30">
    <property type="entry name" value="TolB, C-terminal domain"/>
    <property type="match status" value="1"/>
</dbReference>
<dbReference type="RefSeq" id="WP_186929688.1">
    <property type="nucleotide sequence ID" value="NZ_JACOOJ010000013.1"/>
</dbReference>
<dbReference type="InterPro" id="IPR011042">
    <property type="entry name" value="6-blade_b-propeller_TolB-like"/>
</dbReference>
<keyword evidence="2" id="KW-1185">Reference proteome</keyword>
<dbReference type="PROSITE" id="PS51257">
    <property type="entry name" value="PROKAR_LIPOPROTEIN"/>
    <property type="match status" value="1"/>
</dbReference>
<gene>
    <name evidence="1" type="ORF">H8S65_09145</name>
</gene>
<comment type="caution">
    <text evidence="1">The sequence shown here is derived from an EMBL/GenBank/DDBJ whole genome shotgun (WGS) entry which is preliminary data.</text>
</comment>
<dbReference type="Pfam" id="PF17170">
    <property type="entry name" value="DUF5128"/>
    <property type="match status" value="1"/>
</dbReference>
<proteinExistence type="predicted"/>
<dbReference type="InterPro" id="IPR011044">
    <property type="entry name" value="Quino_amine_DH_bsu"/>
</dbReference>
<name>A0ABR7DNI4_9BACT</name>
<protein>
    <submittedName>
        <fullName evidence="1">6-bladed beta-propeller</fullName>
    </submittedName>
</protein>
<dbReference type="EMBL" id="JACOOJ010000013">
    <property type="protein sequence ID" value="MBC5632932.1"/>
    <property type="molecule type" value="Genomic_DNA"/>
</dbReference>
<dbReference type="SUPFAM" id="SSF50969">
    <property type="entry name" value="YVTN repeat-like/Quinoprotein amine dehydrogenase"/>
    <property type="match status" value="1"/>
</dbReference>
<evidence type="ECO:0000313" key="2">
    <source>
        <dbReference type="Proteomes" id="UP000651475"/>
    </source>
</evidence>
<reference evidence="1 2" key="1">
    <citation type="submission" date="2020-08" db="EMBL/GenBank/DDBJ databases">
        <title>Genome public.</title>
        <authorList>
            <person name="Liu C."/>
            <person name="Sun Q."/>
        </authorList>
    </citation>
    <scope>NUCLEOTIDE SEQUENCE [LARGE SCALE GENOMIC DNA]</scope>
    <source>
        <strain evidence="1 2">NSJ-79</strain>
    </source>
</reference>
<accession>A0ABR7DNI4</accession>